<dbReference type="KEGG" id="scor:J3U87_19705"/>
<keyword evidence="6 8" id="KW-0472">Membrane</keyword>
<evidence type="ECO:0000256" key="6">
    <source>
        <dbReference type="ARBA" id="ARBA00023136"/>
    </source>
</evidence>
<accession>A0A8A4TCJ3</accession>
<evidence type="ECO:0000256" key="3">
    <source>
        <dbReference type="ARBA" id="ARBA00022452"/>
    </source>
</evidence>
<keyword evidence="5 9" id="KW-0798">TonB box</keyword>
<dbReference type="Proteomes" id="UP000663929">
    <property type="component" value="Chromosome"/>
</dbReference>
<feature type="signal peptide" evidence="11">
    <location>
        <begin position="1"/>
        <end position="36"/>
    </location>
</feature>
<feature type="compositionally biased region" description="Low complexity" evidence="10">
    <location>
        <begin position="43"/>
        <end position="52"/>
    </location>
</feature>
<evidence type="ECO:0000256" key="5">
    <source>
        <dbReference type="ARBA" id="ARBA00023077"/>
    </source>
</evidence>
<keyword evidence="7 8" id="KW-0998">Cell outer membrane</keyword>
<evidence type="ECO:0000256" key="10">
    <source>
        <dbReference type="SAM" id="MobiDB-lite"/>
    </source>
</evidence>
<evidence type="ECO:0000256" key="2">
    <source>
        <dbReference type="ARBA" id="ARBA00022448"/>
    </source>
</evidence>
<evidence type="ECO:0000256" key="8">
    <source>
        <dbReference type="PROSITE-ProRule" id="PRU01360"/>
    </source>
</evidence>
<dbReference type="Pfam" id="PF00593">
    <property type="entry name" value="TonB_dep_Rec_b-barrel"/>
    <property type="match status" value="1"/>
</dbReference>
<dbReference type="SUPFAM" id="SSF56935">
    <property type="entry name" value="Porins"/>
    <property type="match status" value="1"/>
</dbReference>
<feature type="region of interest" description="Disordered" evidence="10">
    <location>
        <begin position="40"/>
        <end position="59"/>
    </location>
</feature>
<dbReference type="InterPro" id="IPR036942">
    <property type="entry name" value="Beta-barrel_TonB_sf"/>
</dbReference>
<evidence type="ECO:0000313" key="14">
    <source>
        <dbReference type="EMBL" id="QTD47819.1"/>
    </source>
</evidence>
<keyword evidence="11" id="KW-0732">Signal</keyword>
<dbReference type="PANTHER" id="PTHR30442:SF0">
    <property type="entry name" value="FE(3+) DICITRATE TRANSPORT PROTEIN FECA"/>
    <property type="match status" value="1"/>
</dbReference>
<evidence type="ECO:0000313" key="15">
    <source>
        <dbReference type="Proteomes" id="UP000663929"/>
    </source>
</evidence>
<keyword evidence="14" id="KW-0675">Receptor</keyword>
<dbReference type="GO" id="GO:0009279">
    <property type="term" value="C:cell outer membrane"/>
    <property type="evidence" value="ECO:0007669"/>
    <property type="project" value="UniProtKB-SubCell"/>
</dbReference>
<dbReference type="AlphaFoldDB" id="A0A8A4TCJ3"/>
<dbReference type="PROSITE" id="PS52016">
    <property type="entry name" value="TONB_DEPENDENT_REC_3"/>
    <property type="match status" value="1"/>
</dbReference>
<reference evidence="14" key="1">
    <citation type="submission" date="2021-03" db="EMBL/GenBank/DDBJ databases">
        <title>Acanthopleuribacteraceae sp. M133.</title>
        <authorList>
            <person name="Wang G."/>
        </authorList>
    </citation>
    <scope>NUCLEOTIDE SEQUENCE</scope>
    <source>
        <strain evidence="14">M133</strain>
    </source>
</reference>
<organism evidence="14 15">
    <name type="scientific">Sulfidibacter corallicola</name>
    <dbReference type="NCBI Taxonomy" id="2818388"/>
    <lineage>
        <taxon>Bacteria</taxon>
        <taxon>Pseudomonadati</taxon>
        <taxon>Acidobacteriota</taxon>
        <taxon>Holophagae</taxon>
        <taxon>Acanthopleuribacterales</taxon>
        <taxon>Acanthopleuribacteraceae</taxon>
        <taxon>Sulfidibacter</taxon>
    </lineage>
</organism>
<dbReference type="Pfam" id="PF07715">
    <property type="entry name" value="Plug"/>
    <property type="match status" value="1"/>
</dbReference>
<evidence type="ECO:0000259" key="13">
    <source>
        <dbReference type="Pfam" id="PF07715"/>
    </source>
</evidence>
<dbReference type="GO" id="GO:0033214">
    <property type="term" value="P:siderophore-iron import into cell"/>
    <property type="evidence" value="ECO:0007669"/>
    <property type="project" value="TreeGrafter"/>
</dbReference>
<gene>
    <name evidence="14" type="ORF">J3U87_19705</name>
</gene>
<dbReference type="RefSeq" id="WP_237377486.1">
    <property type="nucleotide sequence ID" value="NZ_CP071793.1"/>
</dbReference>
<feature type="chain" id="PRO_5035305745" evidence="11">
    <location>
        <begin position="37"/>
        <end position="769"/>
    </location>
</feature>
<proteinExistence type="inferred from homology"/>
<evidence type="ECO:0000256" key="11">
    <source>
        <dbReference type="SAM" id="SignalP"/>
    </source>
</evidence>
<evidence type="ECO:0000256" key="7">
    <source>
        <dbReference type="ARBA" id="ARBA00023237"/>
    </source>
</evidence>
<keyword evidence="2 8" id="KW-0813">Transport</keyword>
<dbReference type="EMBL" id="CP071793">
    <property type="protein sequence ID" value="QTD47819.1"/>
    <property type="molecule type" value="Genomic_DNA"/>
</dbReference>
<evidence type="ECO:0000256" key="1">
    <source>
        <dbReference type="ARBA" id="ARBA00004571"/>
    </source>
</evidence>
<dbReference type="Gene3D" id="2.40.170.20">
    <property type="entry name" value="TonB-dependent receptor, beta-barrel domain"/>
    <property type="match status" value="1"/>
</dbReference>
<dbReference type="InterPro" id="IPR037066">
    <property type="entry name" value="Plug_dom_sf"/>
</dbReference>
<dbReference type="InterPro" id="IPR000531">
    <property type="entry name" value="Beta-barrel_TonB"/>
</dbReference>
<dbReference type="Gene3D" id="2.170.130.10">
    <property type="entry name" value="TonB-dependent receptor, plug domain"/>
    <property type="match status" value="1"/>
</dbReference>
<keyword evidence="4 8" id="KW-0812">Transmembrane</keyword>
<keyword evidence="3 8" id="KW-1134">Transmembrane beta strand</keyword>
<feature type="domain" description="TonB-dependent receptor-like beta-barrel" evidence="12">
    <location>
        <begin position="301"/>
        <end position="739"/>
    </location>
</feature>
<dbReference type="InterPro" id="IPR012910">
    <property type="entry name" value="Plug_dom"/>
</dbReference>
<evidence type="ECO:0000259" key="12">
    <source>
        <dbReference type="Pfam" id="PF00593"/>
    </source>
</evidence>
<keyword evidence="15" id="KW-1185">Reference proteome</keyword>
<comment type="subcellular location">
    <subcellularLocation>
        <location evidence="1 8">Cell outer membrane</location>
        <topology evidence="1 8">Multi-pass membrane protein</topology>
    </subcellularLocation>
</comment>
<comment type="similarity">
    <text evidence="8 9">Belongs to the TonB-dependent receptor family.</text>
</comment>
<protein>
    <submittedName>
        <fullName evidence="14">TonB-dependent receptor</fullName>
    </submittedName>
</protein>
<sequence>MRSFSGSRNPHNFRFFLSLMTFCLILFWATASTAVAGDDDDAAAGSSSQAATNQSDEEPDLVQVVHERFQVIGSVETAAKEPGSAHYISKEKLEKQSYADIHRILRQLPGVNIQEEDGLGLRPNIGMRGTGVERSQKITLMEDGVLIAPAPYTAPAAYYFPTAARMESFEVLKGAASIKNGPYTNGGVLNMVSTSVPNDFSARLDATGGSYGTREFRGQLGNDYETFGYMVEALNLNSDGFKDLDNGDETGTEVEDYMVKLRFNSRADASIYQSLELKAGKTKQDGDETYLGLTEADFEATPYRRYAGSQVDNIETDHDQIQLRYFVKPTSNVDITTTVYNNDFFRNWHKLEKIAGVSAASVLNDPTTYAEEVAILRGEIDSAPEDLRVRNNRRDYYSRGIQSNLHWSVATASVSHEIEVGLRYHEDEEDRIQDEELFQMVNGNMVLTRAEARGTQANRVSSAEALSFFVQDTISAGNWTFRPGIRFESIDYERLDYSTADPDRSEGPSRVRENDVEVFVPGLGVDYGIDDANRVFAGIHRGFSPPGAGKNQDTEEERSTNFELGYRHRSDTLNAEIIGFFNDYDNLLGAETVSGGGDSAGELFNGGAVEVSGIEASLAYDFGNQVGNGWTVPFSVVYTYTTSEFQSSFDTSFADWSPHVDEGDELPYIPETQYALNLGLGRDNWNVNLSGSYTGEMRTKAGQGAIPAGEGIDDYFVLDASAEVTLFEHYRVFGRVRNLGDEEYIVSRRPYGVRPGLKQTFLFGVSARF</sequence>
<dbReference type="PANTHER" id="PTHR30442">
    <property type="entry name" value="IRON III DICITRATE TRANSPORT PROTEIN FECA"/>
    <property type="match status" value="1"/>
</dbReference>
<evidence type="ECO:0000256" key="4">
    <source>
        <dbReference type="ARBA" id="ARBA00022692"/>
    </source>
</evidence>
<dbReference type="InterPro" id="IPR039426">
    <property type="entry name" value="TonB-dep_rcpt-like"/>
</dbReference>
<evidence type="ECO:0000256" key="9">
    <source>
        <dbReference type="RuleBase" id="RU003357"/>
    </source>
</evidence>
<name>A0A8A4TCJ3_SULCO</name>
<feature type="domain" description="TonB-dependent receptor plug" evidence="13">
    <location>
        <begin position="80"/>
        <end position="188"/>
    </location>
</feature>